<evidence type="ECO:0000313" key="9">
    <source>
        <dbReference type="Proteomes" id="UP000257014"/>
    </source>
</evidence>
<comment type="similarity">
    <text evidence="1">Belongs to the type-I restriction system S methylase family.</text>
</comment>
<dbReference type="InterPro" id="IPR044946">
    <property type="entry name" value="Restrct_endonuc_typeI_TRD_sf"/>
</dbReference>
<feature type="coiled-coil region" evidence="5">
    <location>
        <begin position="419"/>
        <end position="456"/>
    </location>
</feature>
<dbReference type="GO" id="GO:0009307">
    <property type="term" value="P:DNA restriction-modification system"/>
    <property type="evidence" value="ECO:0007669"/>
    <property type="project" value="UniProtKB-KW"/>
</dbReference>
<dbReference type="Proteomes" id="UP000257014">
    <property type="component" value="Unassembled WGS sequence"/>
</dbReference>
<dbReference type="EMBL" id="QEWE01000014">
    <property type="protein sequence ID" value="REJ29326.1"/>
    <property type="molecule type" value="Genomic_DNA"/>
</dbReference>
<proteinExistence type="inferred from homology"/>
<reference evidence="8 9" key="1">
    <citation type="submission" date="2018-03" db="EMBL/GenBank/DDBJ databases">
        <authorList>
            <person name="Keele B.F."/>
        </authorList>
    </citation>
    <scope>NUCLEOTIDE SEQUENCE [LARGE SCALE GENOMIC DNA]</scope>
    <source>
        <strain evidence="8">ZCTH4_d</strain>
    </source>
</reference>
<gene>
    <name evidence="8" type="ORF">C6P37_05045</name>
</gene>
<name>A0A3E0K5P5_9BACI</name>
<sequence>MDDSQRGEGIKISPVSNRTAADSAEGKGRFVNENKRCLKLAKEKSREKFPDGFFVPKEMEPYPLPEGWAWVFFDKVVIHYFERKKQLPKKKYRKEGRLPVVDQGQPFIAGYTDLEEFRFSGDLPVVIFGDHTRCIKWVDFDFVAGAEGTKILRPVSFIDPKYFYYLLKNIPLPDRGYSRHFKYLKKMPLAVAPMPEQKRIVEKIDLFMWKIERAKMLIAEVKESLSLRKAGLLQKAFIGYFGPNGPEDGGGEETSSAIARQYGRPLPENWKWVPLGSVVHFYTGSPFPGGLEKGKGMGYPFYKVGDLKYADENGYLSEAEITVDEKTRKRMKANPVPEGTVIFAKIGEAIRLNRRAIVPRPACIDSNLMGMKADERYVDDKFLFYWSLKEDFFRYTRATSVPSIRKSTLTAIPFPLPPLEEQKRIVRTLDGLVKKLEAERRRLLEAEEALGLLERSILDRAFRGKLGTAGEKDEPIVLQVKKTFSPCRK</sequence>
<evidence type="ECO:0000256" key="2">
    <source>
        <dbReference type="ARBA" id="ARBA00022747"/>
    </source>
</evidence>
<keyword evidence="2" id="KW-0680">Restriction system</keyword>
<evidence type="ECO:0000313" key="8">
    <source>
        <dbReference type="EMBL" id="REJ29326.1"/>
    </source>
</evidence>
<dbReference type="InterPro" id="IPR051212">
    <property type="entry name" value="Type-I_RE_S_subunit"/>
</dbReference>
<dbReference type="PANTHER" id="PTHR43140:SF1">
    <property type="entry name" value="TYPE I RESTRICTION ENZYME ECOKI SPECIFICITY SUBUNIT"/>
    <property type="match status" value="1"/>
</dbReference>
<feature type="region of interest" description="Disordered" evidence="6">
    <location>
        <begin position="1"/>
        <end position="27"/>
    </location>
</feature>
<evidence type="ECO:0000259" key="7">
    <source>
        <dbReference type="Pfam" id="PF01420"/>
    </source>
</evidence>
<evidence type="ECO:0000256" key="1">
    <source>
        <dbReference type="ARBA" id="ARBA00010923"/>
    </source>
</evidence>
<dbReference type="CDD" id="cd17250">
    <property type="entry name" value="RMtype1_S_Eco4255II_TRD2-CR2_like"/>
    <property type="match status" value="1"/>
</dbReference>
<evidence type="ECO:0000256" key="6">
    <source>
        <dbReference type="SAM" id="MobiDB-lite"/>
    </source>
</evidence>
<dbReference type="InterPro" id="IPR000055">
    <property type="entry name" value="Restrct_endonuc_typeI_TRD"/>
</dbReference>
<feature type="domain" description="Type I restriction modification DNA specificity" evidence="7">
    <location>
        <begin position="267"/>
        <end position="445"/>
    </location>
</feature>
<keyword evidence="3" id="KW-0238">DNA-binding</keyword>
<evidence type="ECO:0000256" key="5">
    <source>
        <dbReference type="SAM" id="Coils"/>
    </source>
</evidence>
<dbReference type="Gene3D" id="3.90.220.20">
    <property type="entry name" value="DNA methylase specificity domains"/>
    <property type="match status" value="2"/>
</dbReference>
<dbReference type="SUPFAM" id="SSF116734">
    <property type="entry name" value="DNA methylase specificity domain"/>
    <property type="match status" value="2"/>
</dbReference>
<protein>
    <recommendedName>
        <fullName evidence="7">Type I restriction modification DNA specificity domain-containing protein</fullName>
    </recommendedName>
</protein>
<evidence type="ECO:0000256" key="4">
    <source>
        <dbReference type="ARBA" id="ARBA00038652"/>
    </source>
</evidence>
<comment type="subunit">
    <text evidence="4">The methyltransferase is composed of M and S polypeptides.</text>
</comment>
<evidence type="ECO:0000256" key="3">
    <source>
        <dbReference type="ARBA" id="ARBA00023125"/>
    </source>
</evidence>
<comment type="caution">
    <text evidence="8">The sequence shown here is derived from an EMBL/GenBank/DDBJ whole genome shotgun (WGS) entry which is preliminary data.</text>
</comment>
<dbReference type="Pfam" id="PF01420">
    <property type="entry name" value="Methylase_S"/>
    <property type="match status" value="1"/>
</dbReference>
<keyword evidence="5" id="KW-0175">Coiled coil</keyword>
<dbReference type="AlphaFoldDB" id="A0A3E0K5P5"/>
<dbReference type="GO" id="GO:0003677">
    <property type="term" value="F:DNA binding"/>
    <property type="evidence" value="ECO:0007669"/>
    <property type="project" value="UniProtKB-KW"/>
</dbReference>
<dbReference type="PANTHER" id="PTHR43140">
    <property type="entry name" value="TYPE-1 RESTRICTION ENZYME ECOKI SPECIFICITY PROTEIN"/>
    <property type="match status" value="1"/>
</dbReference>
<organism evidence="8 9">
    <name type="scientific">Caldibacillus debilis</name>
    <dbReference type="NCBI Taxonomy" id="301148"/>
    <lineage>
        <taxon>Bacteria</taxon>
        <taxon>Bacillati</taxon>
        <taxon>Bacillota</taxon>
        <taxon>Bacilli</taxon>
        <taxon>Bacillales</taxon>
        <taxon>Bacillaceae</taxon>
        <taxon>Caldibacillus</taxon>
    </lineage>
</organism>
<dbReference type="RefSeq" id="WP_276642930.1">
    <property type="nucleotide sequence ID" value="NZ_QEWE01000014.1"/>
</dbReference>
<accession>A0A3E0K5P5</accession>